<evidence type="ECO:0000256" key="1">
    <source>
        <dbReference type="SAM" id="Phobius"/>
    </source>
</evidence>
<evidence type="ECO:0000313" key="3">
    <source>
        <dbReference type="Proteomes" id="UP000681027"/>
    </source>
</evidence>
<name>A0ABS5NXA9_9BACI</name>
<evidence type="ECO:0000313" key="2">
    <source>
        <dbReference type="EMBL" id="MBS4192475.1"/>
    </source>
</evidence>
<evidence type="ECO:0008006" key="4">
    <source>
        <dbReference type="Google" id="ProtNLM"/>
    </source>
</evidence>
<organism evidence="2 3">
    <name type="scientific">Cytobacillus citreus</name>
    <dbReference type="NCBI Taxonomy" id="2833586"/>
    <lineage>
        <taxon>Bacteria</taxon>
        <taxon>Bacillati</taxon>
        <taxon>Bacillota</taxon>
        <taxon>Bacilli</taxon>
        <taxon>Bacillales</taxon>
        <taxon>Bacillaceae</taxon>
        <taxon>Cytobacillus</taxon>
    </lineage>
</organism>
<keyword evidence="1" id="KW-0812">Transmembrane</keyword>
<reference evidence="2 3" key="1">
    <citation type="submission" date="2021-05" db="EMBL/GenBank/DDBJ databases">
        <title>Novel Bacillus species.</title>
        <authorList>
            <person name="Liu G."/>
        </authorList>
    </citation>
    <scope>NUCLEOTIDE SEQUENCE [LARGE SCALE GENOMIC DNA]</scope>
    <source>
        <strain evidence="2 3">FJAT-49705</strain>
    </source>
</reference>
<dbReference type="EMBL" id="JAGYPM010000004">
    <property type="protein sequence ID" value="MBS4192475.1"/>
    <property type="molecule type" value="Genomic_DNA"/>
</dbReference>
<feature type="transmembrane region" description="Helical" evidence="1">
    <location>
        <begin position="7"/>
        <end position="26"/>
    </location>
</feature>
<accession>A0ABS5NXA9</accession>
<gene>
    <name evidence="2" type="ORF">KHA94_20165</name>
</gene>
<sequence length="285" mass="32735">MKIKTSFLYAGMAIVLLSLFGNYIVYKSSQLKEPIMLKHYYHITNRGSILELHYIANLSNDIDIQWITIPGFDDGLYGQPSYSQTYTHYQLKTLHIKLDDRFMDLLNGKSFTFDQVTAHLSNGKNLTMPIGEITIFNPESSTLKVQSSGSSSDNSGFEILKADHDFEVTGLDLPFAEALESALSLKLHNARMDLQEFNREKTIKDSIPISSEPFPITVEKGKHFHINYKFSFAENDPHRFNFYRIDAKLQGKGQIGQEFTDTFYLSYRPYLEEKDVRTIVKEAKK</sequence>
<keyword evidence="3" id="KW-1185">Reference proteome</keyword>
<dbReference type="RefSeq" id="WP_213103872.1">
    <property type="nucleotide sequence ID" value="NZ_JAGYPM010000004.1"/>
</dbReference>
<comment type="caution">
    <text evidence="2">The sequence shown here is derived from an EMBL/GenBank/DDBJ whole genome shotgun (WGS) entry which is preliminary data.</text>
</comment>
<proteinExistence type="predicted"/>
<keyword evidence="1" id="KW-1133">Transmembrane helix</keyword>
<keyword evidence="1" id="KW-0472">Membrane</keyword>
<protein>
    <recommendedName>
        <fullName evidence="4">DUF4382 domain-containing protein</fullName>
    </recommendedName>
</protein>
<dbReference type="Proteomes" id="UP000681027">
    <property type="component" value="Unassembled WGS sequence"/>
</dbReference>